<sequence length="55" mass="6220">MILDNLEADRPPGLQTAFHTPCRDLANRFGRPDCNKLYSPADILSRWIHLSVRAG</sequence>
<organism evidence="1">
    <name type="scientific">marine sediment metagenome</name>
    <dbReference type="NCBI Taxonomy" id="412755"/>
    <lineage>
        <taxon>unclassified sequences</taxon>
        <taxon>metagenomes</taxon>
        <taxon>ecological metagenomes</taxon>
    </lineage>
</organism>
<reference evidence="1" key="1">
    <citation type="journal article" date="2015" name="Nature">
        <title>Complex archaea that bridge the gap between prokaryotes and eukaryotes.</title>
        <authorList>
            <person name="Spang A."/>
            <person name="Saw J.H."/>
            <person name="Jorgensen S.L."/>
            <person name="Zaremba-Niedzwiedzka K."/>
            <person name="Martijn J."/>
            <person name="Lind A.E."/>
            <person name="van Eijk R."/>
            <person name="Schleper C."/>
            <person name="Guy L."/>
            <person name="Ettema T.J."/>
        </authorList>
    </citation>
    <scope>NUCLEOTIDE SEQUENCE</scope>
</reference>
<evidence type="ECO:0000313" key="1">
    <source>
        <dbReference type="EMBL" id="KKN43939.1"/>
    </source>
</evidence>
<dbReference type="AlphaFoldDB" id="A0A0F9QND3"/>
<proteinExistence type="predicted"/>
<name>A0A0F9QND3_9ZZZZ</name>
<comment type="caution">
    <text evidence="1">The sequence shown here is derived from an EMBL/GenBank/DDBJ whole genome shotgun (WGS) entry which is preliminary data.</text>
</comment>
<accession>A0A0F9QND3</accession>
<dbReference type="EMBL" id="LAZR01001480">
    <property type="protein sequence ID" value="KKN43939.1"/>
    <property type="molecule type" value="Genomic_DNA"/>
</dbReference>
<protein>
    <submittedName>
        <fullName evidence="1">Uncharacterized protein</fullName>
    </submittedName>
</protein>
<gene>
    <name evidence="1" type="ORF">LCGC14_0698110</name>
</gene>